<keyword evidence="5 8" id="KW-1133">Transmembrane helix</keyword>
<dbReference type="InterPro" id="IPR036737">
    <property type="entry name" value="OmpA-like_sf"/>
</dbReference>
<keyword evidence="6 7" id="KW-0472">Membrane</keyword>
<feature type="domain" description="OmpA-like" evidence="9">
    <location>
        <begin position="139"/>
        <end position="259"/>
    </location>
</feature>
<dbReference type="OrthoDB" id="9815217at2"/>
<evidence type="ECO:0000256" key="3">
    <source>
        <dbReference type="ARBA" id="ARBA00022475"/>
    </source>
</evidence>
<dbReference type="InterPro" id="IPR050330">
    <property type="entry name" value="Bact_OuterMem_StrucFunc"/>
</dbReference>
<dbReference type="InterPro" id="IPR006665">
    <property type="entry name" value="OmpA-like"/>
</dbReference>
<dbReference type="SUPFAM" id="SSF103088">
    <property type="entry name" value="OmpA-like"/>
    <property type="match status" value="1"/>
</dbReference>
<dbReference type="AlphaFoldDB" id="A0A2M8H869"/>
<comment type="caution">
    <text evidence="10">The sequence shown here is derived from an EMBL/GenBank/DDBJ whole genome shotgun (WGS) entry which is preliminary data.</text>
</comment>
<feature type="transmembrane region" description="Helical" evidence="8">
    <location>
        <begin position="21"/>
        <end position="42"/>
    </location>
</feature>
<accession>A0A2M8H869</accession>
<proteinExistence type="inferred from homology"/>
<dbReference type="Pfam" id="PF13677">
    <property type="entry name" value="MotB_plug"/>
    <property type="match status" value="1"/>
</dbReference>
<keyword evidence="4 8" id="KW-0812">Transmembrane</keyword>
<evidence type="ECO:0000256" key="5">
    <source>
        <dbReference type="ARBA" id="ARBA00022989"/>
    </source>
</evidence>
<dbReference type="GO" id="GO:0005886">
    <property type="term" value="C:plasma membrane"/>
    <property type="evidence" value="ECO:0007669"/>
    <property type="project" value="UniProtKB-SubCell"/>
</dbReference>
<reference evidence="10 11" key="1">
    <citation type="submission" date="2017-11" db="EMBL/GenBank/DDBJ databases">
        <title>Draft genome sequence of environmental isolate Aeromonas lusitania sp. nov. MDC 2473.</title>
        <authorList>
            <person name="Colston S.M."/>
            <person name="Navarro A."/>
            <person name="Martinez-Murcia A.J."/>
            <person name="Graf J."/>
        </authorList>
    </citation>
    <scope>NUCLEOTIDE SEQUENCE [LARGE SCALE GENOMIC DNA]</scope>
    <source>
        <strain evidence="10 11">MDC 2473</strain>
    </source>
</reference>
<keyword evidence="11" id="KW-1185">Reference proteome</keyword>
<name>A0A2M8H869_9GAMM</name>
<comment type="subcellular location">
    <subcellularLocation>
        <location evidence="1">Cell membrane</location>
        <topology evidence="1">Single-pass membrane protein</topology>
    </subcellularLocation>
</comment>
<evidence type="ECO:0000256" key="7">
    <source>
        <dbReference type="PROSITE-ProRule" id="PRU00473"/>
    </source>
</evidence>
<comment type="similarity">
    <text evidence="2">Belongs to the MotB family.</text>
</comment>
<dbReference type="Pfam" id="PF00691">
    <property type="entry name" value="OmpA"/>
    <property type="match status" value="1"/>
</dbReference>
<evidence type="ECO:0000256" key="4">
    <source>
        <dbReference type="ARBA" id="ARBA00022692"/>
    </source>
</evidence>
<evidence type="ECO:0000313" key="11">
    <source>
        <dbReference type="Proteomes" id="UP000232060"/>
    </source>
</evidence>
<evidence type="ECO:0000256" key="8">
    <source>
        <dbReference type="SAM" id="Phobius"/>
    </source>
</evidence>
<evidence type="ECO:0000256" key="6">
    <source>
        <dbReference type="ARBA" id="ARBA00023136"/>
    </source>
</evidence>
<dbReference type="CDD" id="cd07185">
    <property type="entry name" value="OmpA_C-like"/>
    <property type="match status" value="1"/>
</dbReference>
<dbReference type="Proteomes" id="UP000232060">
    <property type="component" value="Unassembled WGS sequence"/>
</dbReference>
<dbReference type="Gene3D" id="3.30.1330.60">
    <property type="entry name" value="OmpA-like domain"/>
    <property type="match status" value="1"/>
</dbReference>
<dbReference type="InterPro" id="IPR025713">
    <property type="entry name" value="MotB-like_N_dom"/>
</dbReference>
<organism evidence="10 11">
    <name type="scientific">Aeromonas lusitana</name>
    <dbReference type="NCBI Taxonomy" id="931529"/>
    <lineage>
        <taxon>Bacteria</taxon>
        <taxon>Pseudomonadati</taxon>
        <taxon>Pseudomonadota</taxon>
        <taxon>Gammaproteobacteria</taxon>
        <taxon>Aeromonadales</taxon>
        <taxon>Aeromonadaceae</taxon>
        <taxon>Aeromonas</taxon>
    </lineage>
</organism>
<dbReference type="PROSITE" id="PS51123">
    <property type="entry name" value="OMPA_2"/>
    <property type="match status" value="1"/>
</dbReference>
<keyword evidence="3" id="KW-1003">Cell membrane</keyword>
<evidence type="ECO:0000313" key="10">
    <source>
        <dbReference type="EMBL" id="PJC92756.1"/>
    </source>
</evidence>
<dbReference type="RefSeq" id="WP_100860340.1">
    <property type="nucleotide sequence ID" value="NZ_PGCP01000019.1"/>
</dbReference>
<evidence type="ECO:0000256" key="1">
    <source>
        <dbReference type="ARBA" id="ARBA00004162"/>
    </source>
</evidence>
<protein>
    <submittedName>
        <fullName evidence="10">Cell envelope biogenesis protein OmpA</fullName>
    </submittedName>
</protein>
<dbReference type="PANTHER" id="PTHR30329:SF20">
    <property type="entry name" value="EXPORTED PROTEIN"/>
    <property type="match status" value="1"/>
</dbReference>
<dbReference type="EMBL" id="PGCP01000019">
    <property type="protein sequence ID" value="PJC92756.1"/>
    <property type="molecule type" value="Genomic_DNA"/>
</dbReference>
<evidence type="ECO:0000259" key="9">
    <source>
        <dbReference type="PROSITE" id="PS51123"/>
    </source>
</evidence>
<gene>
    <name evidence="10" type="ORF">CUC44_12940</name>
</gene>
<evidence type="ECO:0000256" key="2">
    <source>
        <dbReference type="ARBA" id="ARBA00008914"/>
    </source>
</evidence>
<sequence length="306" mass="33183">MRKRYRLHLQGREHLDRWLVSYADYMTLIFALFVVLYSVAIVNKEQYRAVIEGMTQAFNQVTPRSDGLLEGQGKSLLNNPVSAAATLLESQASPSPSLAPITGTPIQQEGTALATIALQLQETMGSLVEAGVVKLAQDDNWLTVELSSGLLFNSGSAFLGANAAPVLDTLSGILKPVDNYVRVRGYTDNQQINNEIFRSNWTLSAARAEAVLLDLIGKGIAPQRLAYEAYGEFSPFADNSSEQGRLQNRKVVVAISRFAWVPRPAPASPQTVSPVSTPVALQAVESEDVKVVTLPGGGIRITTRQD</sequence>
<dbReference type="PANTHER" id="PTHR30329">
    <property type="entry name" value="STATOR ELEMENT OF FLAGELLAR MOTOR COMPLEX"/>
    <property type="match status" value="1"/>
</dbReference>